<dbReference type="OrthoDB" id="3232986at2759"/>
<reference evidence="1" key="1">
    <citation type="journal article" date="2020" name="New Phytol.">
        <title>Comparative genomics reveals dynamic genome evolution in host specialist ectomycorrhizal fungi.</title>
        <authorList>
            <person name="Lofgren L.A."/>
            <person name="Nguyen N.H."/>
            <person name="Vilgalys R."/>
            <person name="Ruytinx J."/>
            <person name="Liao H.L."/>
            <person name="Branco S."/>
            <person name="Kuo A."/>
            <person name="LaButti K."/>
            <person name="Lipzen A."/>
            <person name="Andreopoulos W."/>
            <person name="Pangilinan J."/>
            <person name="Riley R."/>
            <person name="Hundley H."/>
            <person name="Na H."/>
            <person name="Barry K."/>
            <person name="Grigoriev I.V."/>
            <person name="Stajich J.E."/>
            <person name="Kennedy P.G."/>
        </authorList>
    </citation>
    <scope>NUCLEOTIDE SEQUENCE</scope>
    <source>
        <strain evidence="1">FC423</strain>
    </source>
</reference>
<accession>A0A9P7FIV8</accession>
<dbReference type="AlphaFoldDB" id="A0A9P7FIV8"/>
<gene>
    <name evidence="1" type="ORF">F5147DRAFT_767427</name>
</gene>
<dbReference type="EMBL" id="JABBWM010000003">
    <property type="protein sequence ID" value="KAG2118664.1"/>
    <property type="molecule type" value="Genomic_DNA"/>
</dbReference>
<evidence type="ECO:0008006" key="3">
    <source>
        <dbReference type="Google" id="ProtNLM"/>
    </source>
</evidence>
<evidence type="ECO:0000313" key="1">
    <source>
        <dbReference type="EMBL" id="KAG2118664.1"/>
    </source>
</evidence>
<proteinExistence type="predicted"/>
<sequence length="644" mass="72354">MSHHDSSCPSCGKIFKDHTSVARHMSQPRSGCNTWLEDMINSISPGEDHNMDSADDEDFAGLPRDVSYDPGLGGEEYFGGGGEDIPDGNEVHAGEVIDYFPELPLAYEDSYTFLGLFDADKNSVYRKTNLYYPFSSRRDWQLAAWLLRLGLSMGKINSFLSLEMIKDLPLSFRSARELHGRAEMLPSGPCWKSQVIHTSHPTKSPVILYWCDPIECIASIFNHPLFHCHMDLTPHKIYSTAKRLCRVYTGWMSGNDAWDMQSAITKGATLLGTILSSDKTNITALTGYHVAHPLLISLSNIHMNIHLKPSTNSFRMKGVLEDHLIHQCLNIILEPLKQSAQHGIMLSDPIGCSRYCFTALVSYIANTPKAMMLAAVGGKTSLVTMAMYKQFGDAFHHEPRTKSTTIAQLAVVRSCADPNDLEAYFHEAQRFRLNGVDKPFWWDYALADPSRFLTPQSLHHLHKEFFDHDAQWLIRAVGDSKIDFRFSVLQPITGYRHFYGGISKLKQVTGHCEREIQRYIIAISADEALPHVIAAVCVLMQFRYLVQSPCIDEEDLGRISGALTEFHTNKDAILAAGARRGKGNRNIDNFYIPKLELMQSIIPSIRNSGVIGQWSADITEHAHITEIKDPARSSNNNNYDTQIC</sequence>
<comment type="caution">
    <text evidence="1">The sequence shown here is derived from an EMBL/GenBank/DDBJ whole genome shotgun (WGS) entry which is preliminary data.</text>
</comment>
<organism evidence="1 2">
    <name type="scientific">Suillus discolor</name>
    <dbReference type="NCBI Taxonomy" id="1912936"/>
    <lineage>
        <taxon>Eukaryota</taxon>
        <taxon>Fungi</taxon>
        <taxon>Dikarya</taxon>
        <taxon>Basidiomycota</taxon>
        <taxon>Agaricomycotina</taxon>
        <taxon>Agaricomycetes</taxon>
        <taxon>Agaricomycetidae</taxon>
        <taxon>Boletales</taxon>
        <taxon>Suillineae</taxon>
        <taxon>Suillaceae</taxon>
        <taxon>Suillus</taxon>
    </lineage>
</organism>
<protein>
    <recommendedName>
        <fullName evidence="3">C2H2-type domain-containing protein</fullName>
    </recommendedName>
</protein>
<dbReference type="GeneID" id="64703148"/>
<keyword evidence="2" id="KW-1185">Reference proteome</keyword>
<dbReference type="Pfam" id="PF18759">
    <property type="entry name" value="Plavaka"/>
    <property type="match status" value="1"/>
</dbReference>
<dbReference type="InterPro" id="IPR041078">
    <property type="entry name" value="Plavaka"/>
</dbReference>
<evidence type="ECO:0000313" key="2">
    <source>
        <dbReference type="Proteomes" id="UP000823399"/>
    </source>
</evidence>
<dbReference type="RefSeq" id="XP_041298773.1">
    <property type="nucleotide sequence ID" value="XM_041440889.1"/>
</dbReference>
<dbReference type="Proteomes" id="UP000823399">
    <property type="component" value="Unassembled WGS sequence"/>
</dbReference>
<name>A0A9P7FIV8_9AGAM</name>